<evidence type="ECO:0000313" key="2">
    <source>
        <dbReference type="Proteomes" id="UP000516437"/>
    </source>
</evidence>
<proteinExistence type="predicted"/>
<name>A0A6A1VVM8_9ROSI</name>
<organism evidence="1 2">
    <name type="scientific">Morella rubra</name>
    <name type="common">Chinese bayberry</name>
    <dbReference type="NCBI Taxonomy" id="262757"/>
    <lineage>
        <taxon>Eukaryota</taxon>
        <taxon>Viridiplantae</taxon>
        <taxon>Streptophyta</taxon>
        <taxon>Embryophyta</taxon>
        <taxon>Tracheophyta</taxon>
        <taxon>Spermatophyta</taxon>
        <taxon>Magnoliopsida</taxon>
        <taxon>eudicotyledons</taxon>
        <taxon>Gunneridae</taxon>
        <taxon>Pentapetalae</taxon>
        <taxon>rosids</taxon>
        <taxon>fabids</taxon>
        <taxon>Fagales</taxon>
        <taxon>Myricaceae</taxon>
        <taxon>Morella</taxon>
    </lineage>
</organism>
<keyword evidence="2" id="KW-1185">Reference proteome</keyword>
<gene>
    <name evidence="1" type="ORF">CJ030_MR4G021330</name>
</gene>
<protein>
    <recommendedName>
        <fullName evidence="3">Sphingomyelin phosphodiesterase 4</fullName>
    </recommendedName>
</protein>
<accession>A0A6A1VVM8</accession>
<dbReference type="Proteomes" id="UP000516437">
    <property type="component" value="Chromosome 4"/>
</dbReference>
<dbReference type="OrthoDB" id="10251508at2759"/>
<dbReference type="Pfam" id="PF14724">
    <property type="entry name" value="mit_SMPDase"/>
    <property type="match status" value="1"/>
</dbReference>
<sequence>MLPHSYTVDSQSKSQELASAILASSSPSQISSTCASIESFLHSHSPDHSRHFFSLAFPTLICKLFFGVPDATSSSSKPRLSNGWIDTVISSNDGNSANAVFSLISPSGVLFNSISAVDRLSLVKYVFPIERLPEWARFVLSTSKDARALSDLCPLFKGKLNDDPIKPSSYQIQLNVFEYYLFWFAYYPVCKANSENSDSVSIKRVRKSRLENWTSSIPGLSNSKRGNEQKVECNLYVRLLYAYLRAFVPICDLNAHQPYRSSLLHYTSEYDGSIARRAEFVVNTFIHFWLVDNDFSPLPVNVLKSFGVSFPFRSAFGETPPPASGLGDVVKLFIKYLNLSSATVTEEGVGENVESPRWRASNSGFSDAAKSRDVSTPVHIAGSWNAWIQRPLYRFILRTFLFSPLGTSIKNASEVFDVWVYYMEPWTISWDDFAELNAIVDGSSQSVKKENFRCQGYGHGYTPAWQSYVLSNYLYYSSLVMHFIGFAHKFLHTDVEIVVRMVSKVMNILTSSKELVDLIKNLDTVFHTKQAGSGKSMLGSLCRFVPSIREQLQDWEDGLCESDADGSFLHENWNKDLRLFSDEDDGGQQLLQLFILRAEAEFHAISSDNLAASLKCIDSLKAQVSCLFGGQTVRTLSFSPEAKLCSQSRDDIFKPRRVGNRVLSEIKYKGDWMKRPTSDEEIAWLAKLLVKFSARLNESLGLTQAESSQEGSSWSYVEVSNDVGNVCGPIDTMKVVLCAITSWLLNLGSAVVRLLRNNGVRVNLRMLASKKIVMVLLLSVVFGVLKKACGLFHRV</sequence>
<comment type="caution">
    <text evidence="1">The sequence shown here is derived from an EMBL/GenBank/DDBJ whole genome shotgun (WGS) entry which is preliminary data.</text>
</comment>
<dbReference type="InterPro" id="IPR024129">
    <property type="entry name" value="Sphingomy_SMPD4"/>
</dbReference>
<evidence type="ECO:0000313" key="1">
    <source>
        <dbReference type="EMBL" id="KAB1216991.1"/>
    </source>
</evidence>
<dbReference type="EMBL" id="RXIC02000022">
    <property type="protein sequence ID" value="KAB1216991.1"/>
    <property type="molecule type" value="Genomic_DNA"/>
</dbReference>
<dbReference type="PANTHER" id="PTHR31801:SF1">
    <property type="entry name" value="SPHINGOMYELIN PHOSPHODIESTERASE"/>
    <property type="match status" value="1"/>
</dbReference>
<dbReference type="AlphaFoldDB" id="A0A6A1VVM8"/>
<evidence type="ECO:0008006" key="3">
    <source>
        <dbReference type="Google" id="ProtNLM"/>
    </source>
</evidence>
<dbReference type="GO" id="GO:0050290">
    <property type="term" value="F:sphingomyelin phosphodiesterase D activity"/>
    <property type="evidence" value="ECO:0007669"/>
    <property type="project" value="InterPro"/>
</dbReference>
<dbReference type="PANTHER" id="PTHR31801">
    <property type="entry name" value="ALTERED INHERITANCE OF MITOCHONDRIA PROTEIN 24, MITOCHONDRIAL"/>
    <property type="match status" value="1"/>
</dbReference>
<reference evidence="1 2" key="1">
    <citation type="journal article" date="2019" name="Plant Biotechnol. J.">
        <title>The red bayberry genome and genetic basis of sex determination.</title>
        <authorList>
            <person name="Jia H.M."/>
            <person name="Jia H.J."/>
            <person name="Cai Q.L."/>
            <person name="Wang Y."/>
            <person name="Zhao H.B."/>
            <person name="Yang W.F."/>
            <person name="Wang G.Y."/>
            <person name="Li Y.H."/>
            <person name="Zhan D.L."/>
            <person name="Shen Y.T."/>
            <person name="Niu Q.F."/>
            <person name="Chang L."/>
            <person name="Qiu J."/>
            <person name="Zhao L."/>
            <person name="Xie H.B."/>
            <person name="Fu W.Y."/>
            <person name="Jin J."/>
            <person name="Li X.W."/>
            <person name="Jiao Y."/>
            <person name="Zhou C.C."/>
            <person name="Tu T."/>
            <person name="Chai C.Y."/>
            <person name="Gao J.L."/>
            <person name="Fan L.J."/>
            <person name="van de Weg E."/>
            <person name="Wang J.Y."/>
            <person name="Gao Z.S."/>
        </authorList>
    </citation>
    <scope>NUCLEOTIDE SEQUENCE [LARGE SCALE GENOMIC DNA]</scope>
    <source>
        <tissue evidence="1">Leaves</tissue>
    </source>
</reference>